<dbReference type="EMBL" id="QTSX02001523">
    <property type="protein sequence ID" value="KAJ9080781.1"/>
    <property type="molecule type" value="Genomic_DNA"/>
</dbReference>
<proteinExistence type="predicted"/>
<name>A0ACC2U212_9FUNG</name>
<keyword evidence="2" id="KW-1185">Reference proteome</keyword>
<organism evidence="1 2">
    <name type="scientific">Entomophthora muscae</name>
    <dbReference type="NCBI Taxonomy" id="34485"/>
    <lineage>
        <taxon>Eukaryota</taxon>
        <taxon>Fungi</taxon>
        <taxon>Fungi incertae sedis</taxon>
        <taxon>Zoopagomycota</taxon>
        <taxon>Entomophthoromycotina</taxon>
        <taxon>Entomophthoromycetes</taxon>
        <taxon>Entomophthorales</taxon>
        <taxon>Entomophthoraceae</taxon>
        <taxon>Entomophthora</taxon>
    </lineage>
</organism>
<dbReference type="Proteomes" id="UP001165960">
    <property type="component" value="Unassembled WGS sequence"/>
</dbReference>
<evidence type="ECO:0000313" key="1">
    <source>
        <dbReference type="EMBL" id="KAJ9080781.1"/>
    </source>
</evidence>
<reference evidence="1" key="1">
    <citation type="submission" date="2022-04" db="EMBL/GenBank/DDBJ databases">
        <title>Genome of the entomopathogenic fungus Entomophthora muscae.</title>
        <authorList>
            <person name="Elya C."/>
            <person name="Lovett B.R."/>
            <person name="Lee E."/>
            <person name="Macias A.M."/>
            <person name="Hajek A.E."/>
            <person name="De Bivort B.L."/>
            <person name="Kasson M.T."/>
            <person name="De Fine Licht H.H."/>
            <person name="Stajich J.E."/>
        </authorList>
    </citation>
    <scope>NUCLEOTIDE SEQUENCE</scope>
    <source>
        <strain evidence="1">Berkeley</strain>
    </source>
</reference>
<evidence type="ECO:0000313" key="2">
    <source>
        <dbReference type="Proteomes" id="UP001165960"/>
    </source>
</evidence>
<gene>
    <name evidence="1" type="ORF">DSO57_1021328</name>
</gene>
<sequence length="222" mass="24576">MTYIPNKNLGTIQLGNQNKKLQQLPLIGETAAKQGDVKKEFKKQFFKIGLLKANCKPRSWPPGVRRPHTKPGGLPTCACSRQPGRSRHQPACQSLPAPTSQQGMAPPHRRAIHTGQIEKLPNWESKKGNFPKSKKGETAAQIWNLPNLEGVDKQPSITIDASTAEVEFGCIKVPEDAPNPCNAKDNILFPAKPLPFQSQMGIPDNTKCLRFPIQCFVLFMPH</sequence>
<accession>A0ACC2U212</accession>
<protein>
    <submittedName>
        <fullName evidence="1">Uncharacterized protein</fullName>
    </submittedName>
</protein>
<comment type="caution">
    <text evidence="1">The sequence shown here is derived from an EMBL/GenBank/DDBJ whole genome shotgun (WGS) entry which is preliminary data.</text>
</comment>